<dbReference type="EMBL" id="MDYQ01000125">
    <property type="protein sequence ID" value="PRP81432.1"/>
    <property type="molecule type" value="Genomic_DNA"/>
</dbReference>
<dbReference type="STRING" id="1890364.A0A2P6NBX6"/>
<dbReference type="InterPro" id="IPR011050">
    <property type="entry name" value="Pectin_lyase_fold/virulence"/>
</dbReference>
<evidence type="ECO:0000256" key="3">
    <source>
        <dbReference type="ARBA" id="ARBA00022475"/>
    </source>
</evidence>
<dbReference type="Pfam" id="PF10162">
    <property type="entry name" value="G8"/>
    <property type="match status" value="1"/>
</dbReference>
<dbReference type="SMART" id="SM01225">
    <property type="entry name" value="G8"/>
    <property type="match status" value="1"/>
</dbReference>
<feature type="domain" description="G8" evidence="10">
    <location>
        <begin position="102"/>
        <end position="227"/>
    </location>
</feature>
<evidence type="ECO:0000256" key="9">
    <source>
        <dbReference type="SAM" id="MobiDB-lite"/>
    </source>
</evidence>
<evidence type="ECO:0000256" key="7">
    <source>
        <dbReference type="ARBA" id="ARBA00023136"/>
    </source>
</evidence>
<evidence type="ECO:0000256" key="5">
    <source>
        <dbReference type="ARBA" id="ARBA00022729"/>
    </source>
</evidence>
<dbReference type="SUPFAM" id="SSF51126">
    <property type="entry name" value="Pectin lyase-like"/>
    <property type="match status" value="1"/>
</dbReference>
<dbReference type="SMART" id="SM00710">
    <property type="entry name" value="PbH1"/>
    <property type="match status" value="5"/>
</dbReference>
<keyword evidence="3" id="KW-1003">Cell membrane</keyword>
<dbReference type="InterPro" id="IPR012334">
    <property type="entry name" value="Pectin_lyas_fold"/>
</dbReference>
<sequence length="1298" mass="140008">MHGIKSIVEPNFAELFAWAREGGGSGWINIYPCSVLNGHFDRSMAVQSRFVILRAASFFAAMPQAQPSRLLGSLLVFSLFSAVFGATGCIDASGYLTWSSQSAWNTVGANITVPSGSKYVLDKSPGVVLGYINIAGDVVIQDTVLELMARGIVVASGGSLRAGSLTCPITTKVTITLYGKETYDNPMGRDPLNGDTAFGDKGLWMASGGTLQLYGWKSGPSWTTLSATARAGDSSVRLTDAVSWKIGDTIMIASTDFFDQRNSSLPEQHETRVITSVSTDGKTVSFTPGLTYMHFGIYPTNAEVGLLTRHIVVQGDNSSVNTQWGANIGMRGTKGAFGAVLSGVEVTKSGQAGLLGRYPIHFHNMSQVFGQNISVTDCSIHHNYQRCISVHASFGVLVQDNVAFNTYSHCYFLEDGSEMGNQFLHNLGSLVRSNTNATRRILDSDSTPAVFWITNMNNTFYNNAASGADSGFWIGLSLTPGGISEALYPNLKPINIPAAGMGYNTAHSVASFGLDNSRSVGTNGAFDPRLGDETIRVPNIWSNFVVYKGLAGGIWVSSGGMYVNMTIADCAFSMVKPTPGQIFVNLTIIGDTGNIGPGGFPTKPVCGMTNYPVDGGIRVINTTFVNFTRPNVAAHCHPGGDQWANTVNNVLYNNVYINSPMNLMVPQIYNISSFTRLDDGAITGFPAHPQWTGGSWQTGPQPYWQSAASGCEYNIARNKYACPLRHGSFSPVFFHTGEQTSSFPTAGSSTTDQNVYQRQGIPSALLRPLTSDPALYVWAPSAVMNAYRSYLFKIPSNNYWHFQATNADGTYMPTPVNLMISMNEDAPLGVWHVFSIPYPSGTSFIINQTDRNPYTNNWETHTFTPVTSVKDLSLYKYYWDGSNLWLFATTDGGKINYGGLGFYWIKQWSQDSQPIIGQINAQMSGSSSPAYSTPSLPSDVIAARFQGVGCLLYTPNNTNPNIGGKINFQIYPQSYYGVPTFAYQIYHNAGLNLTISFVDKVTGKTLLEDAWASQQGGNGFGPVSLNFWNKLYNTQVRVEGRLFGQLVLSQNLGNNQNKFPPPSLPSGTVSCMPSYGTMDLFNDTLYKSVSVTRGSIYNTSLSMCGQSVVALNTSQGRAGFQWSNKLSVPTQYNSLEFFVRLIQPRAPTVQSIPTRLWVLSQDSNSQQYITYVNATNSFNYVTNSLDWNMVRIPLSQLGGWNLTYGLFLYTDDPAPGLYVDNLRFSTSSATVSSGSAPDSGLDASRIVSPTTSGTNAGGPTAAGSNTAVLGTDGNVKSGAAQTAAAIGAAVILGLLAVL</sequence>
<keyword evidence="7" id="KW-0472">Membrane</keyword>
<evidence type="ECO:0000256" key="2">
    <source>
        <dbReference type="ARBA" id="ARBA00004236"/>
    </source>
</evidence>
<evidence type="ECO:0000256" key="1">
    <source>
        <dbReference type="ARBA" id="ARBA00004167"/>
    </source>
</evidence>
<dbReference type="OrthoDB" id="14714at2759"/>
<dbReference type="PANTHER" id="PTHR46769:SF2">
    <property type="entry name" value="FIBROCYSTIN-L ISOFORM 2 PRECURSOR-RELATED"/>
    <property type="match status" value="1"/>
</dbReference>
<dbReference type="InterPro" id="IPR052387">
    <property type="entry name" value="Fibrocystin"/>
</dbReference>
<protein>
    <recommendedName>
        <fullName evidence="10">G8 domain-containing protein</fullName>
    </recommendedName>
</protein>
<dbReference type="InterPro" id="IPR055401">
    <property type="entry name" value="CEMIP_beta-hel_dom"/>
</dbReference>
<evidence type="ECO:0000256" key="6">
    <source>
        <dbReference type="ARBA" id="ARBA00022989"/>
    </source>
</evidence>
<keyword evidence="5" id="KW-0732">Signal</keyword>
<dbReference type="PANTHER" id="PTHR46769">
    <property type="entry name" value="POLYCYSTIC KIDNEY AND HEPATIC DISEASE 1 (AUTOSOMAL RECESSIVE)-LIKE 1"/>
    <property type="match status" value="1"/>
</dbReference>
<keyword evidence="6" id="KW-1133">Transmembrane helix</keyword>
<keyword evidence="12" id="KW-1185">Reference proteome</keyword>
<evidence type="ECO:0000256" key="8">
    <source>
        <dbReference type="ARBA" id="ARBA00023180"/>
    </source>
</evidence>
<feature type="compositionally biased region" description="Low complexity" evidence="9">
    <location>
        <begin position="1230"/>
        <end position="1239"/>
    </location>
</feature>
<keyword evidence="4" id="KW-0812">Transmembrane</keyword>
<dbReference type="InterPro" id="IPR019316">
    <property type="entry name" value="G8_domain"/>
</dbReference>
<comment type="caution">
    <text evidence="11">The sequence shown here is derived from an EMBL/GenBank/DDBJ whole genome shotgun (WGS) entry which is preliminary data.</text>
</comment>
<comment type="subcellular location">
    <subcellularLocation>
        <location evidence="2">Cell membrane</location>
    </subcellularLocation>
    <subcellularLocation>
        <location evidence="1">Membrane</location>
        <topology evidence="1">Single-pass membrane protein</topology>
    </subcellularLocation>
</comment>
<evidence type="ECO:0000313" key="12">
    <source>
        <dbReference type="Proteomes" id="UP000241769"/>
    </source>
</evidence>
<accession>A0A2P6NBX6</accession>
<proteinExistence type="predicted"/>
<dbReference type="Gene3D" id="2.160.20.10">
    <property type="entry name" value="Single-stranded right-handed beta-helix, Pectin lyase-like"/>
    <property type="match status" value="1"/>
</dbReference>
<evidence type="ECO:0000256" key="4">
    <source>
        <dbReference type="ARBA" id="ARBA00022692"/>
    </source>
</evidence>
<dbReference type="Proteomes" id="UP000241769">
    <property type="component" value="Unassembled WGS sequence"/>
</dbReference>
<gene>
    <name evidence="11" type="ORF">PROFUN_10962</name>
</gene>
<name>A0A2P6NBX6_9EUKA</name>
<organism evidence="11 12">
    <name type="scientific">Planoprotostelium fungivorum</name>
    <dbReference type="NCBI Taxonomy" id="1890364"/>
    <lineage>
        <taxon>Eukaryota</taxon>
        <taxon>Amoebozoa</taxon>
        <taxon>Evosea</taxon>
        <taxon>Variosea</taxon>
        <taxon>Cavosteliida</taxon>
        <taxon>Cavosteliaceae</taxon>
        <taxon>Planoprotostelium</taxon>
    </lineage>
</organism>
<keyword evidence="8" id="KW-0325">Glycoprotein</keyword>
<evidence type="ECO:0000313" key="11">
    <source>
        <dbReference type="EMBL" id="PRP81432.1"/>
    </source>
</evidence>
<feature type="region of interest" description="Disordered" evidence="9">
    <location>
        <begin position="1230"/>
        <end position="1261"/>
    </location>
</feature>
<dbReference type="InterPro" id="IPR006626">
    <property type="entry name" value="PbH1"/>
</dbReference>
<dbReference type="GO" id="GO:0005886">
    <property type="term" value="C:plasma membrane"/>
    <property type="evidence" value="ECO:0007669"/>
    <property type="project" value="UniProtKB-SubCell"/>
</dbReference>
<evidence type="ECO:0000259" key="10">
    <source>
        <dbReference type="PROSITE" id="PS51484"/>
    </source>
</evidence>
<dbReference type="Pfam" id="PF24606">
    <property type="entry name" value="CEMIP_beta-hel"/>
    <property type="match status" value="1"/>
</dbReference>
<dbReference type="InParanoid" id="A0A2P6NBX6"/>
<dbReference type="PROSITE" id="PS51484">
    <property type="entry name" value="G8"/>
    <property type="match status" value="1"/>
</dbReference>
<reference evidence="11 12" key="1">
    <citation type="journal article" date="2018" name="Genome Biol. Evol.">
        <title>Multiple Roots of Fruiting Body Formation in Amoebozoa.</title>
        <authorList>
            <person name="Hillmann F."/>
            <person name="Forbes G."/>
            <person name="Novohradska S."/>
            <person name="Ferling I."/>
            <person name="Riege K."/>
            <person name="Groth M."/>
            <person name="Westermann M."/>
            <person name="Marz M."/>
            <person name="Spaller T."/>
            <person name="Winckler T."/>
            <person name="Schaap P."/>
            <person name="Glockner G."/>
        </authorList>
    </citation>
    <scope>NUCLEOTIDE SEQUENCE [LARGE SCALE GENOMIC DNA]</scope>
    <source>
        <strain evidence="11 12">Jena</strain>
    </source>
</reference>